<dbReference type="CDD" id="cd07061">
    <property type="entry name" value="HP_HAP_like"/>
    <property type="match status" value="1"/>
</dbReference>
<keyword evidence="3" id="KW-0732">Signal</keyword>
<feature type="chain" id="PRO_5032735402" evidence="3">
    <location>
        <begin position="21"/>
        <end position="373"/>
    </location>
</feature>
<dbReference type="PROSITE" id="PS00616">
    <property type="entry name" value="HIS_ACID_PHOSPHAT_1"/>
    <property type="match status" value="1"/>
</dbReference>
<keyword evidence="5" id="KW-1185">Reference proteome</keyword>
<dbReference type="GO" id="GO:0003993">
    <property type="term" value="F:acid phosphatase activity"/>
    <property type="evidence" value="ECO:0007669"/>
    <property type="project" value="UniProtKB-EC"/>
</dbReference>
<dbReference type="Proteomes" id="UP000625711">
    <property type="component" value="Unassembled WGS sequence"/>
</dbReference>
<dbReference type="OrthoDB" id="258392at2759"/>
<evidence type="ECO:0000256" key="1">
    <source>
        <dbReference type="ARBA" id="ARBA00000032"/>
    </source>
</evidence>
<dbReference type="AlphaFoldDB" id="A0A834I2R1"/>
<comment type="caution">
    <text evidence="4">The sequence shown here is derived from an EMBL/GenBank/DDBJ whole genome shotgun (WGS) entry which is preliminary data.</text>
</comment>
<dbReference type="EMBL" id="JAACXV010013944">
    <property type="protein sequence ID" value="KAF7271563.1"/>
    <property type="molecule type" value="Genomic_DNA"/>
</dbReference>
<protein>
    <submittedName>
        <fullName evidence="4">Uncharacterized protein</fullName>
    </submittedName>
</protein>
<sequence length="373" mass="43250">MKIIYFKVFFALCLVNIAQTNETLKQIHILFRHGERSPSSSYPNDPYKDYKWPGLGYLTNKGKYQMYNLGIYLRSLYNNLLGPYYWPSIVNFTSSYADRCLMSAQLVASGLFPPKDYQIWNPDLLWQPIPIHYLPRTQDNLIAMKTKCPKYDKEFVDVHNSTKVQNYNTEYTNIYQYLTENTGMTVNDIETVESLYNTLEIQQLNNLTLPQWVNSSIMSQMKIIGAQNLAIYSETEYMKRMKGGFFIKTVTDLMQKALNGSNTPSINLYSGHDLTLVHVMRALNLIDTIKPEFGASLVIELHNNSEIKILYINKWNGNSEEQTLEECNNPCTLEKFIKAFKAVIPLNWEEECQLNISETLLNGEHLCFLRLIL</sequence>
<feature type="signal peptide" evidence="3">
    <location>
        <begin position="1"/>
        <end position="20"/>
    </location>
</feature>
<comment type="catalytic activity">
    <reaction evidence="1">
        <text>a phosphate monoester + H2O = an alcohol + phosphate</text>
        <dbReference type="Rhea" id="RHEA:15017"/>
        <dbReference type="ChEBI" id="CHEBI:15377"/>
        <dbReference type="ChEBI" id="CHEBI:30879"/>
        <dbReference type="ChEBI" id="CHEBI:43474"/>
        <dbReference type="ChEBI" id="CHEBI:67140"/>
        <dbReference type="EC" id="3.1.3.2"/>
    </reaction>
</comment>
<reference evidence="4" key="1">
    <citation type="submission" date="2020-08" db="EMBL/GenBank/DDBJ databases">
        <title>Genome sequencing and assembly of the red palm weevil Rhynchophorus ferrugineus.</title>
        <authorList>
            <person name="Dias G.B."/>
            <person name="Bergman C.M."/>
            <person name="Manee M."/>
        </authorList>
    </citation>
    <scope>NUCLEOTIDE SEQUENCE</scope>
    <source>
        <strain evidence="4">AA-2017</strain>
        <tissue evidence="4">Whole larva</tissue>
    </source>
</reference>
<proteinExistence type="inferred from homology"/>
<dbReference type="PANTHER" id="PTHR11567:SF19">
    <property type="entry name" value="GH19849P"/>
    <property type="match status" value="1"/>
</dbReference>
<accession>A0A834I2R1</accession>
<dbReference type="SUPFAM" id="SSF53254">
    <property type="entry name" value="Phosphoglycerate mutase-like"/>
    <property type="match status" value="1"/>
</dbReference>
<dbReference type="PANTHER" id="PTHR11567">
    <property type="entry name" value="ACID PHOSPHATASE-RELATED"/>
    <property type="match status" value="1"/>
</dbReference>
<dbReference type="Gene3D" id="3.40.50.1240">
    <property type="entry name" value="Phosphoglycerate mutase-like"/>
    <property type="match status" value="1"/>
</dbReference>
<evidence type="ECO:0000256" key="2">
    <source>
        <dbReference type="ARBA" id="ARBA00005375"/>
    </source>
</evidence>
<evidence type="ECO:0000256" key="3">
    <source>
        <dbReference type="SAM" id="SignalP"/>
    </source>
</evidence>
<dbReference type="InterPro" id="IPR050645">
    <property type="entry name" value="Histidine_acid_phosphatase"/>
</dbReference>
<evidence type="ECO:0000313" key="5">
    <source>
        <dbReference type="Proteomes" id="UP000625711"/>
    </source>
</evidence>
<comment type="similarity">
    <text evidence="2">Belongs to the histidine acid phosphatase family.</text>
</comment>
<dbReference type="InterPro" id="IPR029033">
    <property type="entry name" value="His_PPase_superfam"/>
</dbReference>
<dbReference type="Pfam" id="PF00328">
    <property type="entry name" value="His_Phos_2"/>
    <property type="match status" value="1"/>
</dbReference>
<evidence type="ECO:0000313" key="4">
    <source>
        <dbReference type="EMBL" id="KAF7271563.1"/>
    </source>
</evidence>
<gene>
    <name evidence="4" type="ORF">GWI33_015591</name>
</gene>
<dbReference type="InterPro" id="IPR000560">
    <property type="entry name" value="His_Pase_clade-2"/>
</dbReference>
<name>A0A834I2R1_RHYFE</name>
<organism evidence="4 5">
    <name type="scientific">Rhynchophorus ferrugineus</name>
    <name type="common">Red palm weevil</name>
    <name type="synonym">Curculio ferrugineus</name>
    <dbReference type="NCBI Taxonomy" id="354439"/>
    <lineage>
        <taxon>Eukaryota</taxon>
        <taxon>Metazoa</taxon>
        <taxon>Ecdysozoa</taxon>
        <taxon>Arthropoda</taxon>
        <taxon>Hexapoda</taxon>
        <taxon>Insecta</taxon>
        <taxon>Pterygota</taxon>
        <taxon>Neoptera</taxon>
        <taxon>Endopterygota</taxon>
        <taxon>Coleoptera</taxon>
        <taxon>Polyphaga</taxon>
        <taxon>Cucujiformia</taxon>
        <taxon>Curculionidae</taxon>
        <taxon>Dryophthorinae</taxon>
        <taxon>Rhynchophorus</taxon>
    </lineage>
</organism>
<dbReference type="InterPro" id="IPR033379">
    <property type="entry name" value="Acid_Pase_AS"/>
</dbReference>